<dbReference type="EMBL" id="BNCO01000045">
    <property type="protein sequence ID" value="GIL61451.1"/>
    <property type="molecule type" value="Genomic_DNA"/>
</dbReference>
<dbReference type="AlphaFoldDB" id="A0A8J4F523"/>
<dbReference type="Pfam" id="PF00069">
    <property type="entry name" value="Pkinase"/>
    <property type="match status" value="1"/>
</dbReference>
<proteinExistence type="predicted"/>
<feature type="region of interest" description="Disordered" evidence="7">
    <location>
        <begin position="32"/>
        <end position="136"/>
    </location>
</feature>
<feature type="compositionally biased region" description="Low complexity" evidence="7">
    <location>
        <begin position="75"/>
        <end position="88"/>
    </location>
</feature>
<evidence type="ECO:0000256" key="4">
    <source>
        <dbReference type="ARBA" id="ARBA00022777"/>
    </source>
</evidence>
<feature type="domain" description="Protein kinase" evidence="8">
    <location>
        <begin position="156"/>
        <end position="279"/>
    </location>
</feature>
<feature type="non-terminal residue" evidence="9">
    <location>
        <position position="279"/>
    </location>
</feature>
<dbReference type="InterPro" id="IPR011009">
    <property type="entry name" value="Kinase-like_dom_sf"/>
</dbReference>
<evidence type="ECO:0000259" key="8">
    <source>
        <dbReference type="PROSITE" id="PS50011"/>
    </source>
</evidence>
<dbReference type="SUPFAM" id="SSF56112">
    <property type="entry name" value="Protein kinase-like (PK-like)"/>
    <property type="match status" value="1"/>
</dbReference>
<dbReference type="Gene3D" id="1.10.510.10">
    <property type="entry name" value="Transferase(Phosphotransferase) domain 1"/>
    <property type="match status" value="1"/>
</dbReference>
<evidence type="ECO:0000256" key="2">
    <source>
        <dbReference type="ARBA" id="ARBA00022679"/>
    </source>
</evidence>
<evidence type="ECO:0000256" key="6">
    <source>
        <dbReference type="PIRSR" id="PIRSR630616-2"/>
    </source>
</evidence>
<evidence type="ECO:0000256" key="3">
    <source>
        <dbReference type="ARBA" id="ARBA00022741"/>
    </source>
</evidence>
<name>A0A8J4F523_9CHLO</name>
<dbReference type="GO" id="GO:0004674">
    <property type="term" value="F:protein serine/threonine kinase activity"/>
    <property type="evidence" value="ECO:0007669"/>
    <property type="project" value="UniProtKB-KW"/>
</dbReference>
<keyword evidence="10" id="KW-1185">Reference proteome</keyword>
<dbReference type="PROSITE" id="PS50011">
    <property type="entry name" value="PROTEIN_KINASE_DOM"/>
    <property type="match status" value="1"/>
</dbReference>
<feature type="compositionally biased region" description="Low complexity" evidence="7">
    <location>
        <begin position="126"/>
        <end position="136"/>
    </location>
</feature>
<evidence type="ECO:0000313" key="9">
    <source>
        <dbReference type="EMBL" id="GIL61451.1"/>
    </source>
</evidence>
<dbReference type="FunFam" id="3.30.200.20:FF:000042">
    <property type="entry name" value="Aurora kinase A"/>
    <property type="match status" value="1"/>
</dbReference>
<keyword evidence="1" id="KW-0723">Serine/threonine-protein kinase</keyword>
<accession>A0A8J4F523</accession>
<dbReference type="InterPro" id="IPR030616">
    <property type="entry name" value="Aur-like"/>
</dbReference>
<evidence type="ECO:0000256" key="5">
    <source>
        <dbReference type="ARBA" id="ARBA00022840"/>
    </source>
</evidence>
<dbReference type="Proteomes" id="UP000747399">
    <property type="component" value="Unassembled WGS sequence"/>
</dbReference>
<dbReference type="InterPro" id="IPR000719">
    <property type="entry name" value="Prot_kinase_dom"/>
</dbReference>
<feature type="binding site" evidence="6">
    <location>
        <position position="185"/>
    </location>
    <ligand>
        <name>ATP</name>
        <dbReference type="ChEBI" id="CHEBI:30616"/>
    </ligand>
</feature>
<evidence type="ECO:0000256" key="1">
    <source>
        <dbReference type="ARBA" id="ARBA00022527"/>
    </source>
</evidence>
<reference evidence="9" key="1">
    <citation type="journal article" date="2021" name="Proc. Natl. Acad. Sci. U.S.A.">
        <title>Three genomes in the algal genus Volvox reveal the fate of a haploid sex-determining region after a transition to homothallism.</title>
        <authorList>
            <person name="Yamamoto K."/>
            <person name="Hamaji T."/>
            <person name="Kawai-Toyooka H."/>
            <person name="Matsuzaki R."/>
            <person name="Takahashi F."/>
            <person name="Nishimura Y."/>
            <person name="Kawachi M."/>
            <person name="Noguchi H."/>
            <person name="Minakuchi Y."/>
            <person name="Umen J.G."/>
            <person name="Toyoda A."/>
            <person name="Nozaki H."/>
        </authorList>
    </citation>
    <scope>NUCLEOTIDE SEQUENCE</scope>
    <source>
        <strain evidence="9">NIES-3780</strain>
    </source>
</reference>
<feature type="binding site" evidence="6">
    <location>
        <begin position="233"/>
        <end position="235"/>
    </location>
    <ligand>
        <name>ATP</name>
        <dbReference type="ChEBI" id="CHEBI:30616"/>
    </ligand>
</feature>
<keyword evidence="3 6" id="KW-0547">Nucleotide-binding</keyword>
<keyword evidence="5 6" id="KW-0067">ATP-binding</keyword>
<dbReference type="PANTHER" id="PTHR24350">
    <property type="entry name" value="SERINE/THREONINE-PROTEIN KINASE IAL-RELATED"/>
    <property type="match status" value="1"/>
</dbReference>
<dbReference type="GO" id="GO:0005524">
    <property type="term" value="F:ATP binding"/>
    <property type="evidence" value="ECO:0007669"/>
    <property type="project" value="UniProtKB-KW"/>
</dbReference>
<keyword evidence="2" id="KW-0808">Transferase</keyword>
<sequence>GSPFLSAMQHEATVPVAAADTAAAKAAAVKAAATSAPPELASIPVRSGQTEALPATPYNNPYNGSARQIGDDVAHATAATAETDTCSTRRGSRQMEQSPITTEQLPPPPLPPPRPAQKSPPPSAQKPPSTSPSRLLALNPAMPAAMQRPCWFLEDYTIIKRLYKGSSSAVYKALCKRSGVAVALKVYFLDKTPAAILHMIRREIEIHAAVAHPNIIMLYSAFQTDRHLVLVLEFASRGDLYGIHMAQNNRRMHERQVAARERAIYVRRAPETSGFRGLH</sequence>
<evidence type="ECO:0000313" key="10">
    <source>
        <dbReference type="Proteomes" id="UP000747399"/>
    </source>
</evidence>
<feature type="compositionally biased region" description="Polar residues" evidence="7">
    <location>
        <begin position="94"/>
        <end position="104"/>
    </location>
</feature>
<evidence type="ECO:0000256" key="7">
    <source>
        <dbReference type="SAM" id="MobiDB-lite"/>
    </source>
</evidence>
<feature type="compositionally biased region" description="Polar residues" evidence="7">
    <location>
        <begin position="57"/>
        <end position="66"/>
    </location>
</feature>
<comment type="caution">
    <text evidence="9">The sequence shown here is derived from an EMBL/GenBank/DDBJ whole genome shotgun (WGS) entry which is preliminary data.</text>
</comment>
<keyword evidence="4" id="KW-0418">Kinase</keyword>
<organism evidence="9 10">
    <name type="scientific">Volvox africanus</name>
    <dbReference type="NCBI Taxonomy" id="51714"/>
    <lineage>
        <taxon>Eukaryota</taxon>
        <taxon>Viridiplantae</taxon>
        <taxon>Chlorophyta</taxon>
        <taxon>core chlorophytes</taxon>
        <taxon>Chlorophyceae</taxon>
        <taxon>CS clade</taxon>
        <taxon>Chlamydomonadales</taxon>
        <taxon>Volvocaceae</taxon>
        <taxon>Volvox</taxon>
    </lineage>
</organism>
<protein>
    <recommendedName>
        <fullName evidence="8">Protein kinase domain-containing protein</fullName>
    </recommendedName>
</protein>
<gene>
    <name evidence="9" type="ORF">Vafri_15894</name>
</gene>
<feature type="compositionally biased region" description="Pro residues" evidence="7">
    <location>
        <begin position="105"/>
        <end position="125"/>
    </location>
</feature>